<dbReference type="AlphaFoldDB" id="A0A182NR47"/>
<evidence type="ECO:0000313" key="5">
    <source>
        <dbReference type="Proteomes" id="UP000075884"/>
    </source>
</evidence>
<sequence length="409" mass="44521">MQSFAIGVLWSACVLPFVLGAPADNGESSCTKIDFDEATLSSLQQCGYMQEFVVKRYDASDHFDPYRPEAAYYLSHQWQGLTCGETVDTYSFNEETELRMAYNSVFDSGAVLEVRVYDEERLDPDNNPTLVEVWRTTTSTEDWGFFREKLNKTVKQAKIQIEANINAGSDLAIEYLTIFNYEVETDECSSIDEFTTTVAATSTTETTTTTTLPPETTTEQPVTTTSTESITTTDTASSTTTSLETTTAETTDPTSSSTVLSTDTTTTTPSGASEEHSTSTLVTTTTTTSTTESSTAETAPAPTTTTNAPRDDTSMQPSTSTTQQPTTSTTTMPTTDSSTTSSTTHNPPPTAESLSSKEWLWMTLTSLFAIMFVLAASAAIYLCFVNQHLERLTASLLGEVTQCPYKNKV</sequence>
<evidence type="ECO:0000256" key="2">
    <source>
        <dbReference type="SAM" id="Phobius"/>
    </source>
</evidence>
<evidence type="ECO:0000313" key="4">
    <source>
        <dbReference type="EnsemblMetazoa" id="ADIR010135-PA"/>
    </source>
</evidence>
<dbReference type="STRING" id="7168.A0A182NR47"/>
<keyword evidence="2" id="KW-1133">Transmembrane helix</keyword>
<feature type="region of interest" description="Disordered" evidence="1">
    <location>
        <begin position="201"/>
        <end position="355"/>
    </location>
</feature>
<feature type="signal peptide" evidence="3">
    <location>
        <begin position="1"/>
        <end position="20"/>
    </location>
</feature>
<feature type="transmembrane region" description="Helical" evidence="2">
    <location>
        <begin position="359"/>
        <end position="384"/>
    </location>
</feature>
<evidence type="ECO:0000256" key="3">
    <source>
        <dbReference type="SAM" id="SignalP"/>
    </source>
</evidence>
<proteinExistence type="predicted"/>
<reference evidence="5" key="1">
    <citation type="submission" date="2013-03" db="EMBL/GenBank/DDBJ databases">
        <title>The Genome Sequence of Anopheles dirus WRAIR2.</title>
        <authorList>
            <consortium name="The Broad Institute Genomics Platform"/>
            <person name="Neafsey D.E."/>
            <person name="Walton C."/>
            <person name="Walker B."/>
            <person name="Young S.K."/>
            <person name="Zeng Q."/>
            <person name="Gargeya S."/>
            <person name="Fitzgerald M."/>
            <person name="Haas B."/>
            <person name="Abouelleil A."/>
            <person name="Allen A.W."/>
            <person name="Alvarado L."/>
            <person name="Arachchi H.M."/>
            <person name="Berlin A.M."/>
            <person name="Chapman S.B."/>
            <person name="Gainer-Dewar J."/>
            <person name="Goldberg J."/>
            <person name="Griggs A."/>
            <person name="Gujja S."/>
            <person name="Hansen M."/>
            <person name="Howarth C."/>
            <person name="Imamovic A."/>
            <person name="Ireland A."/>
            <person name="Larimer J."/>
            <person name="McCowan C."/>
            <person name="Murphy C."/>
            <person name="Pearson M."/>
            <person name="Poon T.W."/>
            <person name="Priest M."/>
            <person name="Roberts A."/>
            <person name="Saif S."/>
            <person name="Shea T."/>
            <person name="Sisk P."/>
            <person name="Sykes S."/>
            <person name="Wortman J."/>
            <person name="Nusbaum C."/>
            <person name="Birren B."/>
        </authorList>
    </citation>
    <scope>NUCLEOTIDE SEQUENCE [LARGE SCALE GENOMIC DNA]</scope>
    <source>
        <strain evidence="5">WRAIR2</strain>
    </source>
</reference>
<protein>
    <submittedName>
        <fullName evidence="4">Uncharacterized protein</fullName>
    </submittedName>
</protein>
<name>A0A182NR47_9DIPT</name>
<keyword evidence="2" id="KW-0812">Transmembrane</keyword>
<dbReference type="VEuPathDB" id="VectorBase:ADIR010135"/>
<feature type="compositionally biased region" description="Low complexity" evidence="1">
    <location>
        <begin position="201"/>
        <end position="270"/>
    </location>
</feature>
<feature type="compositionally biased region" description="Low complexity" evidence="1">
    <location>
        <begin position="278"/>
        <end position="344"/>
    </location>
</feature>
<evidence type="ECO:0000256" key="1">
    <source>
        <dbReference type="SAM" id="MobiDB-lite"/>
    </source>
</evidence>
<keyword evidence="3" id="KW-0732">Signal</keyword>
<reference evidence="4" key="2">
    <citation type="submission" date="2020-05" db="UniProtKB">
        <authorList>
            <consortium name="EnsemblMetazoa"/>
        </authorList>
    </citation>
    <scope>IDENTIFICATION</scope>
    <source>
        <strain evidence="4">WRAIR2</strain>
    </source>
</reference>
<dbReference type="EnsemblMetazoa" id="ADIR010135-RA">
    <property type="protein sequence ID" value="ADIR010135-PA"/>
    <property type="gene ID" value="ADIR010135"/>
</dbReference>
<keyword evidence="2" id="KW-0472">Membrane</keyword>
<feature type="chain" id="PRO_5008130342" evidence="3">
    <location>
        <begin position="21"/>
        <end position="409"/>
    </location>
</feature>
<dbReference type="Proteomes" id="UP000075884">
    <property type="component" value="Unassembled WGS sequence"/>
</dbReference>
<organism evidence="4 5">
    <name type="scientific">Anopheles dirus</name>
    <dbReference type="NCBI Taxonomy" id="7168"/>
    <lineage>
        <taxon>Eukaryota</taxon>
        <taxon>Metazoa</taxon>
        <taxon>Ecdysozoa</taxon>
        <taxon>Arthropoda</taxon>
        <taxon>Hexapoda</taxon>
        <taxon>Insecta</taxon>
        <taxon>Pterygota</taxon>
        <taxon>Neoptera</taxon>
        <taxon>Endopterygota</taxon>
        <taxon>Diptera</taxon>
        <taxon>Nematocera</taxon>
        <taxon>Culicoidea</taxon>
        <taxon>Culicidae</taxon>
        <taxon>Anophelinae</taxon>
        <taxon>Anopheles</taxon>
    </lineage>
</organism>
<accession>A0A182NR47</accession>
<keyword evidence="5" id="KW-1185">Reference proteome</keyword>